<evidence type="ECO:0000313" key="1">
    <source>
        <dbReference type="EMBL" id="XDJ15222.1"/>
    </source>
</evidence>
<reference evidence="1" key="1">
    <citation type="submission" date="2024-07" db="EMBL/GenBank/DDBJ databases">
        <authorList>
            <person name="Bringhurst R.M."/>
            <person name="Homer T.E."/>
        </authorList>
    </citation>
    <scope>NUCLEOTIDE SEQUENCE</scope>
</reference>
<name>A0AB39CEG4_9VIRU</name>
<accession>A0AB39CEG4</accession>
<organism evidence="1">
    <name type="scientific">Pseudomonas phage HRDY3</name>
    <dbReference type="NCBI Taxonomy" id="3236930"/>
    <lineage>
        <taxon>Viruses</taxon>
    </lineage>
</organism>
<protein>
    <submittedName>
        <fullName evidence="1">Tail protein</fullName>
    </submittedName>
</protein>
<sequence>MEKQLVEIRDAYRVLSDIQNLDETNPIPIRVQNSTVRKVHTTVCALREPYNEILPLNVVWFDFNPQSVYYNTARRRVSKQPDTSAGTNHTWEVIDTMAQYDEDQYYDAEDSEILAQNDPIPPASKTQLGIAKLSVAPGNGAAPVAVGEGDKRLTDARKPLDHTHEERPATMLKTKSSYVKIGDSATPVVGATLIVGANGVAGWRQLTSTDIQK</sequence>
<dbReference type="EMBL" id="PQ015379">
    <property type="protein sequence ID" value="XDJ15222.1"/>
    <property type="molecule type" value="Genomic_DNA"/>
</dbReference>
<proteinExistence type="predicted"/>